<dbReference type="InterPro" id="IPR009072">
    <property type="entry name" value="Histone-fold"/>
</dbReference>
<reference evidence="9" key="1">
    <citation type="submission" date="2025-08" db="UniProtKB">
        <authorList>
            <consortium name="RefSeq"/>
        </authorList>
    </citation>
    <scope>IDENTIFICATION</scope>
</reference>
<dbReference type="PANTHER" id="PTHR15138:SF22">
    <property type="entry name" value="TAFH DOMAIN-CONTAINING PROTEIN"/>
    <property type="match status" value="1"/>
</dbReference>
<evidence type="ECO:0000256" key="1">
    <source>
        <dbReference type="ARBA" id="ARBA00004123"/>
    </source>
</evidence>
<dbReference type="InParanoid" id="A0A6J2WQ42"/>
<keyword evidence="8" id="KW-1185">Reference proteome</keyword>
<comment type="subcellular location">
    <subcellularLocation>
        <location evidence="1">Nucleus</location>
    </subcellularLocation>
</comment>
<dbReference type="CDD" id="cd08045">
    <property type="entry name" value="HFD_TAF4"/>
    <property type="match status" value="1"/>
</dbReference>
<dbReference type="InterPro" id="IPR007900">
    <property type="entry name" value="TAF4_C"/>
</dbReference>
<dbReference type="GO" id="GO:0006355">
    <property type="term" value="P:regulation of DNA-templated transcription"/>
    <property type="evidence" value="ECO:0007669"/>
    <property type="project" value="UniProtKB-ARBA"/>
</dbReference>
<dbReference type="InterPro" id="IPR003894">
    <property type="entry name" value="TAFH_NHR1"/>
</dbReference>
<dbReference type="FunFam" id="1.10.20.10:FF:000015">
    <property type="entry name" value="Transcription initiation factor TFIID subunit 4B"/>
    <property type="match status" value="1"/>
</dbReference>
<evidence type="ECO:0000256" key="3">
    <source>
        <dbReference type="ARBA" id="ARBA00023015"/>
    </source>
</evidence>
<dbReference type="Pfam" id="PF05236">
    <property type="entry name" value="TAF4"/>
    <property type="match status" value="1"/>
</dbReference>
<evidence type="ECO:0000313" key="9">
    <source>
        <dbReference type="RefSeq" id="XP_030645576.1"/>
    </source>
</evidence>
<dbReference type="AlphaFoldDB" id="A0A6J2WQ42"/>
<dbReference type="Pfam" id="PF07531">
    <property type="entry name" value="TAFH"/>
    <property type="match status" value="1"/>
</dbReference>
<keyword evidence="3" id="KW-0805">Transcription regulation</keyword>
<dbReference type="RefSeq" id="XP_030645576.1">
    <property type="nucleotide sequence ID" value="XM_030789716.1"/>
</dbReference>
<dbReference type="OrthoDB" id="21060at2759"/>
<dbReference type="GO" id="GO:0016251">
    <property type="term" value="F:RNA polymerase II general transcription initiation factor activity"/>
    <property type="evidence" value="ECO:0007669"/>
    <property type="project" value="TreeGrafter"/>
</dbReference>
<evidence type="ECO:0000256" key="5">
    <source>
        <dbReference type="ARBA" id="ARBA00023242"/>
    </source>
</evidence>
<dbReference type="GO" id="GO:0005669">
    <property type="term" value="C:transcription factor TFIID complex"/>
    <property type="evidence" value="ECO:0007669"/>
    <property type="project" value="InterPro"/>
</dbReference>
<dbReference type="PANTHER" id="PTHR15138">
    <property type="entry name" value="TRANSCRIPTION INITIATION FACTOR TFIID SUBUNIT 4"/>
    <property type="match status" value="1"/>
</dbReference>
<evidence type="ECO:0000256" key="6">
    <source>
        <dbReference type="SAM" id="MobiDB-lite"/>
    </source>
</evidence>
<organism evidence="8 9">
    <name type="scientific">Chanos chanos</name>
    <name type="common">Milkfish</name>
    <name type="synonym">Mugil chanos</name>
    <dbReference type="NCBI Taxonomy" id="29144"/>
    <lineage>
        <taxon>Eukaryota</taxon>
        <taxon>Metazoa</taxon>
        <taxon>Chordata</taxon>
        <taxon>Craniata</taxon>
        <taxon>Vertebrata</taxon>
        <taxon>Euteleostomi</taxon>
        <taxon>Actinopterygii</taxon>
        <taxon>Neopterygii</taxon>
        <taxon>Teleostei</taxon>
        <taxon>Ostariophysi</taxon>
        <taxon>Gonorynchiformes</taxon>
        <taxon>Chanidae</taxon>
        <taxon>Chanos</taxon>
    </lineage>
</organism>
<dbReference type="SUPFAM" id="SSF47113">
    <property type="entry name" value="Histone-fold"/>
    <property type="match status" value="1"/>
</dbReference>
<evidence type="ECO:0000313" key="8">
    <source>
        <dbReference type="Proteomes" id="UP000504632"/>
    </source>
</evidence>
<evidence type="ECO:0000256" key="2">
    <source>
        <dbReference type="ARBA" id="ARBA00006178"/>
    </source>
</evidence>
<protein>
    <submittedName>
        <fullName evidence="9">Transcription initiation factor TFIID subunit 4</fullName>
    </submittedName>
</protein>
<name>A0A6J2WQ42_CHACN</name>
<feature type="region of interest" description="Disordered" evidence="6">
    <location>
        <begin position="299"/>
        <end position="318"/>
    </location>
</feature>
<keyword evidence="4" id="KW-0804">Transcription</keyword>
<evidence type="ECO:0000256" key="4">
    <source>
        <dbReference type="ARBA" id="ARBA00023163"/>
    </source>
</evidence>
<dbReference type="FunCoup" id="A0A6J2WQ42">
    <property type="interactions" value="260"/>
</dbReference>
<feature type="region of interest" description="Disordered" evidence="6">
    <location>
        <begin position="542"/>
        <end position="581"/>
    </location>
</feature>
<dbReference type="SMART" id="SM00549">
    <property type="entry name" value="TAFH"/>
    <property type="match status" value="1"/>
</dbReference>
<dbReference type="Gene3D" id="1.10.20.10">
    <property type="entry name" value="Histone, subunit A"/>
    <property type="match status" value="1"/>
</dbReference>
<dbReference type="InterPro" id="IPR045144">
    <property type="entry name" value="TAF4"/>
</dbReference>
<dbReference type="Proteomes" id="UP000504632">
    <property type="component" value="Chromosome 1"/>
</dbReference>
<evidence type="ECO:0000259" key="7">
    <source>
        <dbReference type="PROSITE" id="PS51119"/>
    </source>
</evidence>
<keyword evidence="5" id="KW-0539">Nucleus</keyword>
<dbReference type="InterPro" id="IPR037249">
    <property type="entry name" value="TAFH/NHR1_dom_sf"/>
</dbReference>
<dbReference type="SUPFAM" id="SSF158553">
    <property type="entry name" value="TAFH domain-like"/>
    <property type="match status" value="1"/>
</dbReference>
<comment type="similarity">
    <text evidence="2">Belongs to the TAF4 family.</text>
</comment>
<dbReference type="PROSITE" id="PS51119">
    <property type="entry name" value="TAFH"/>
    <property type="match status" value="1"/>
</dbReference>
<sequence>MAGARDPLEDMLYSEVDEKAVSDLVGSLESQLVGQNSLTASQSEVRRAGASGTVNHHLGKLLPAQLGTTQEQRQTGLHKVEQIQEVSSKDFNERISISNSVSSSLNVSNNTGSSVIATNRLQSHAISNNIVPNPTPGVVTLPSPICSSDAAVVAQTNTVPNNNHITSTIRTVSSRIQSVNGNSGTVTLNSPVVASAPGSVVGLQAEVSRTVADSSVNSVVIGSGAGNGSSNMSVSESANTVGVVAQSNHVLSQPVISTESHATSAIALNRPPNPAVPNTVHNASDSQGSALPVQGVRTVPPSVSGGPLTNTETSVVKSDSPNHIKTIVPNHHSNNSANLQPITPAPVVTPTVTVQSGSVVAQVPVASTPASVTTLAKPTTNVVGQTTTLLRPCAPSTGVATATPPQRPGVVTTPRAVAPQLIVRPQQQTTIQLPPGFTIPPGMVLVRTEAGQLVMVPQQVLAQVQAQNQAKNNLSPRPATPTAGPTFRVTAPAVQSPGTPQAVRSASPAQAKVVQTLNPSSPALQKTSVMTVTPPQKPMSVITAGQSTPSTKTSASTPKPAVTLQTSKTTPATSATPTSGAPVLSQEMQENVKKCKNFLATLIKLASHNSPSPETSRNVKALVQDLLDAKIEPEEFTNRLQSELKSSPQPYLVPFLKKSLPALRLTLLNSQQSLTQLSSPPTPAVTVVKACPPSTLATVVPAVRPAIVSAAAHGQTATLALKRPGTQVNQTRMPVVITQTMRPQVGRGPTIQVRGPVDVTVQASANQKQKLNDPGGGTFRDDDDINDVASMAGVNLNEENARILATGSELVGTQIRSCKDEAFLPTALLHKRMVETARRFGVTEVSVEAVSLVSHATQARLRNLLEMVSAISQHRADSFKDEQHYEQSSDVRAQLKFFEQLERLEKQRKDDEEREILLKAAKSRSRQEDPEQARLKQKAKEMQQQELAQMRQRDANLTALAAIGPRKKRKLDNLEASGTEADGDGPGGSAPSSSSSSALSSRQLSRQRITRVNLRDFIFCMEQERTMAKSMLLYKALLK</sequence>
<feature type="compositionally biased region" description="Low complexity" evidence="6">
    <location>
        <begin position="989"/>
        <end position="1005"/>
    </location>
</feature>
<feature type="compositionally biased region" description="Basic and acidic residues" evidence="6">
    <location>
        <begin position="925"/>
        <end position="943"/>
    </location>
</feature>
<feature type="compositionally biased region" description="Polar residues" evidence="6">
    <location>
        <begin position="307"/>
        <end position="318"/>
    </location>
</feature>
<feature type="compositionally biased region" description="Low complexity" evidence="6">
    <location>
        <begin position="547"/>
        <end position="581"/>
    </location>
</feature>
<dbReference type="Gene3D" id="1.20.120.1110">
    <property type="entry name" value="TAFH/NHR1 domain"/>
    <property type="match status" value="1"/>
</dbReference>
<proteinExistence type="inferred from homology"/>
<dbReference type="GeneID" id="115826033"/>
<feature type="region of interest" description="Disordered" evidence="6">
    <location>
        <begin position="919"/>
        <end position="1005"/>
    </location>
</feature>
<dbReference type="GO" id="GO:0046982">
    <property type="term" value="F:protein heterodimerization activity"/>
    <property type="evidence" value="ECO:0007669"/>
    <property type="project" value="InterPro"/>
</dbReference>
<accession>A0A6J2WQ42</accession>
<dbReference type="GO" id="GO:0006367">
    <property type="term" value="P:transcription initiation at RNA polymerase II promoter"/>
    <property type="evidence" value="ECO:0007669"/>
    <property type="project" value="TreeGrafter"/>
</dbReference>
<dbReference type="GO" id="GO:0003677">
    <property type="term" value="F:DNA binding"/>
    <property type="evidence" value="ECO:0007669"/>
    <property type="project" value="TreeGrafter"/>
</dbReference>
<feature type="domain" description="TAFH" evidence="7">
    <location>
        <begin position="589"/>
        <end position="686"/>
    </location>
</feature>
<gene>
    <name evidence="9" type="primary">LOC115826033</name>
</gene>